<dbReference type="RefSeq" id="WP_259610992.1">
    <property type="nucleotide sequence ID" value="NZ_CP091139.2"/>
</dbReference>
<feature type="transmembrane region" description="Helical" evidence="8">
    <location>
        <begin position="12"/>
        <end position="36"/>
    </location>
</feature>
<evidence type="ECO:0000259" key="9">
    <source>
        <dbReference type="PROSITE" id="PS50006"/>
    </source>
</evidence>
<accession>A0ABY5NH83</accession>
<evidence type="ECO:0000256" key="6">
    <source>
        <dbReference type="ARBA" id="ARBA00023136"/>
    </source>
</evidence>
<protein>
    <submittedName>
        <fullName evidence="10">RDD family protein</fullName>
    </submittedName>
</protein>
<feature type="compositionally biased region" description="Pro residues" evidence="7">
    <location>
        <begin position="192"/>
        <end position="208"/>
    </location>
</feature>
<dbReference type="EMBL" id="CP091139">
    <property type="protein sequence ID" value="UUT34469.1"/>
    <property type="molecule type" value="Genomic_DNA"/>
</dbReference>
<dbReference type="InterPro" id="IPR051791">
    <property type="entry name" value="Pra-immunoreactive"/>
</dbReference>
<dbReference type="SUPFAM" id="SSF49879">
    <property type="entry name" value="SMAD/FHA domain"/>
    <property type="match status" value="1"/>
</dbReference>
<dbReference type="InterPro" id="IPR000253">
    <property type="entry name" value="FHA_dom"/>
</dbReference>
<keyword evidence="4 8" id="KW-0812">Transmembrane</keyword>
<dbReference type="InterPro" id="IPR008984">
    <property type="entry name" value="SMAD_FHA_dom_sf"/>
</dbReference>
<evidence type="ECO:0000256" key="2">
    <source>
        <dbReference type="ARBA" id="ARBA00022475"/>
    </source>
</evidence>
<evidence type="ECO:0000256" key="8">
    <source>
        <dbReference type="SAM" id="Phobius"/>
    </source>
</evidence>
<dbReference type="PANTHER" id="PTHR36115">
    <property type="entry name" value="PROLINE-RICH ANTIGEN HOMOLOG-RELATED"/>
    <property type="match status" value="1"/>
</dbReference>
<dbReference type="Gene3D" id="2.60.200.20">
    <property type="match status" value="1"/>
</dbReference>
<evidence type="ECO:0000313" key="10">
    <source>
        <dbReference type="EMBL" id="UUT34469.1"/>
    </source>
</evidence>
<keyword evidence="6 8" id="KW-0472">Membrane</keyword>
<reference evidence="10" key="1">
    <citation type="submission" date="2022-01" db="EMBL/GenBank/DDBJ databases">
        <title>Microbacterium eymi and Microbacterium rhizovicinus sp. nov., isolated from the rhizospheric soil of Elymus tsukushiensis, a plant native to the Dokdo Islands, Republic of Korea.</title>
        <authorList>
            <person name="Hwang Y.J."/>
        </authorList>
    </citation>
    <scope>NUCLEOTIDE SEQUENCE</scope>
    <source>
        <strain evidence="10">KUDC0405</strain>
    </source>
</reference>
<evidence type="ECO:0000256" key="7">
    <source>
        <dbReference type="SAM" id="MobiDB-lite"/>
    </source>
</evidence>
<dbReference type="CDD" id="cd00060">
    <property type="entry name" value="FHA"/>
    <property type="match status" value="1"/>
</dbReference>
<dbReference type="Proteomes" id="UP001054811">
    <property type="component" value="Chromosome"/>
</dbReference>
<feature type="transmembrane region" description="Helical" evidence="8">
    <location>
        <begin position="48"/>
        <end position="69"/>
    </location>
</feature>
<feature type="region of interest" description="Disordered" evidence="7">
    <location>
        <begin position="269"/>
        <end position="289"/>
    </location>
</feature>
<feature type="transmembrane region" description="Helical" evidence="8">
    <location>
        <begin position="108"/>
        <end position="125"/>
    </location>
</feature>
<evidence type="ECO:0000256" key="5">
    <source>
        <dbReference type="ARBA" id="ARBA00022989"/>
    </source>
</evidence>
<keyword evidence="2" id="KW-1003">Cell membrane</keyword>
<keyword evidence="5 8" id="KW-1133">Transmembrane helix</keyword>
<proteinExistence type="predicted"/>
<evidence type="ECO:0000256" key="4">
    <source>
        <dbReference type="ARBA" id="ARBA00022692"/>
    </source>
</evidence>
<dbReference type="PROSITE" id="PS50006">
    <property type="entry name" value="FHA_DOMAIN"/>
    <property type="match status" value="1"/>
</dbReference>
<comment type="subcellular location">
    <subcellularLocation>
        <location evidence="1">Cell membrane</location>
        <topology evidence="1">Multi-pass membrane protein</topology>
    </subcellularLocation>
</comment>
<name>A0ABY5NH83_9MICO</name>
<evidence type="ECO:0000313" key="11">
    <source>
        <dbReference type="Proteomes" id="UP001054811"/>
    </source>
</evidence>
<dbReference type="Pfam" id="PF06271">
    <property type="entry name" value="RDD"/>
    <property type="match status" value="1"/>
</dbReference>
<gene>
    <name evidence="10" type="ORF">L2X98_28260</name>
</gene>
<keyword evidence="3" id="KW-0597">Phosphoprotein</keyword>
<evidence type="ECO:0000256" key="3">
    <source>
        <dbReference type="ARBA" id="ARBA00022553"/>
    </source>
</evidence>
<evidence type="ECO:0000256" key="1">
    <source>
        <dbReference type="ARBA" id="ARBA00004651"/>
    </source>
</evidence>
<feature type="domain" description="FHA" evidence="9">
    <location>
        <begin position="337"/>
        <end position="389"/>
    </location>
</feature>
<sequence length="424" mass="42793">MNAGASLGARALAYVVDAAIALGAVLLVGGLVAAAVFGSLRPADPGTLAAAILIVQFVVWVTAVAWGIVYTLMQGGAGSVGQRLLGVELADRETGAPIGFWRALVRNIVWALAGSIVVGYFSPLFDRSPYRQGWHDLAARSVVARARTAAPSGPPVAVAPAVSVPPAVPPTGSVAPVLGYAPPPAAAYTPPSSTPPSSTPPSSTPPSSTPLVLVAPPRATPALPIEYSGVISAVPGFRGAQASGDGQLAASGPSALPFAEASAKKDAVLRSGSTADPSVPTGEGREAMSAAEGQTLGATVARDQVDAAPAPAPAAASAPAALLAWDNGTRTGVCGRTLFGRNPAHEDGATVVAVRDETLSLSKTHFEMGGDADGAWVIDRHSTNGVVLERNGRRARLVAGMRTPVRPGDRLEFGDRSVTVETAQ</sequence>
<organism evidence="10 11">
    <name type="scientific">Microbacterium elymi</name>
    <dbReference type="NCBI Taxonomy" id="2909587"/>
    <lineage>
        <taxon>Bacteria</taxon>
        <taxon>Bacillati</taxon>
        <taxon>Actinomycetota</taxon>
        <taxon>Actinomycetes</taxon>
        <taxon>Micrococcales</taxon>
        <taxon>Microbacteriaceae</taxon>
        <taxon>Microbacterium</taxon>
    </lineage>
</organism>
<feature type="region of interest" description="Disordered" evidence="7">
    <location>
        <begin position="187"/>
        <end position="210"/>
    </location>
</feature>
<dbReference type="InterPro" id="IPR010432">
    <property type="entry name" value="RDD"/>
</dbReference>
<keyword evidence="11" id="KW-1185">Reference proteome</keyword>